<proteinExistence type="predicted"/>
<comment type="caution">
    <text evidence="1">The sequence shown here is derived from an EMBL/GenBank/DDBJ whole genome shotgun (WGS) entry which is preliminary data.</text>
</comment>
<name>A0A9N9JYA4_9GLOM</name>
<organism evidence="1 2">
    <name type="scientific">Racocetra fulgida</name>
    <dbReference type="NCBI Taxonomy" id="60492"/>
    <lineage>
        <taxon>Eukaryota</taxon>
        <taxon>Fungi</taxon>
        <taxon>Fungi incertae sedis</taxon>
        <taxon>Mucoromycota</taxon>
        <taxon>Glomeromycotina</taxon>
        <taxon>Glomeromycetes</taxon>
        <taxon>Diversisporales</taxon>
        <taxon>Gigasporaceae</taxon>
        <taxon>Racocetra</taxon>
    </lineage>
</organism>
<dbReference type="Proteomes" id="UP000789396">
    <property type="component" value="Unassembled WGS sequence"/>
</dbReference>
<protein>
    <submittedName>
        <fullName evidence="1">12791_t:CDS:1</fullName>
    </submittedName>
</protein>
<dbReference type="OrthoDB" id="2316845at2759"/>
<accession>A0A9N9JYA4</accession>
<keyword evidence="2" id="KW-1185">Reference proteome</keyword>
<evidence type="ECO:0000313" key="1">
    <source>
        <dbReference type="EMBL" id="CAG8803001.1"/>
    </source>
</evidence>
<gene>
    <name evidence="1" type="ORF">RFULGI_LOCUS17933</name>
</gene>
<feature type="non-terminal residue" evidence="1">
    <location>
        <position position="48"/>
    </location>
</feature>
<feature type="non-terminal residue" evidence="1">
    <location>
        <position position="1"/>
    </location>
</feature>
<dbReference type="AlphaFoldDB" id="A0A9N9JYA4"/>
<sequence length="48" mass="5601">PEMIMKLVTFVHQTVKSVLIARENKQDTRIAIKECDKYTLDLKIPTKL</sequence>
<evidence type="ECO:0000313" key="2">
    <source>
        <dbReference type="Proteomes" id="UP000789396"/>
    </source>
</evidence>
<reference evidence="1" key="1">
    <citation type="submission" date="2021-06" db="EMBL/GenBank/DDBJ databases">
        <authorList>
            <person name="Kallberg Y."/>
            <person name="Tangrot J."/>
            <person name="Rosling A."/>
        </authorList>
    </citation>
    <scope>NUCLEOTIDE SEQUENCE</scope>
    <source>
        <strain evidence="1">IN212</strain>
    </source>
</reference>
<dbReference type="EMBL" id="CAJVPZ010074341">
    <property type="protein sequence ID" value="CAG8803001.1"/>
    <property type="molecule type" value="Genomic_DNA"/>
</dbReference>